<gene>
    <name evidence="3" type="primary">LOC105756297</name>
</gene>
<dbReference type="KEGG" id="tmu:105756297"/>
<reference evidence="3" key="1">
    <citation type="submission" date="2025-08" db="UniProtKB">
        <authorList>
            <consortium name="RefSeq"/>
        </authorList>
    </citation>
    <scope>IDENTIFICATION</scope>
</reference>
<dbReference type="InParanoid" id="A0A2Y9FZC2"/>
<dbReference type="AlphaFoldDB" id="A0A2Y9FZC2"/>
<evidence type="ECO:0000313" key="2">
    <source>
        <dbReference type="Proteomes" id="UP000248480"/>
    </source>
</evidence>
<protein>
    <submittedName>
        <fullName evidence="3">Nascent polypeptide-associated complex subunit alpha, muscle-specific form-like</fullName>
    </submittedName>
</protein>
<feature type="compositionally biased region" description="Low complexity" evidence="1">
    <location>
        <begin position="281"/>
        <end position="299"/>
    </location>
</feature>
<feature type="region of interest" description="Disordered" evidence="1">
    <location>
        <begin position="185"/>
        <end position="214"/>
    </location>
</feature>
<feature type="region of interest" description="Disordered" evidence="1">
    <location>
        <begin position="1"/>
        <end position="66"/>
    </location>
</feature>
<feature type="compositionally biased region" description="Pro residues" evidence="1">
    <location>
        <begin position="265"/>
        <end position="274"/>
    </location>
</feature>
<evidence type="ECO:0000256" key="1">
    <source>
        <dbReference type="SAM" id="MobiDB-lite"/>
    </source>
</evidence>
<evidence type="ECO:0000313" key="3">
    <source>
        <dbReference type="RefSeq" id="XP_012411099.1"/>
    </source>
</evidence>
<dbReference type="RefSeq" id="XP_012411099.1">
    <property type="nucleotide sequence ID" value="XM_012555645.1"/>
</dbReference>
<feature type="region of interest" description="Disordered" evidence="1">
    <location>
        <begin position="408"/>
        <end position="491"/>
    </location>
</feature>
<name>A0A2Y9FZC2_TRIMA</name>
<dbReference type="Proteomes" id="UP000248480">
    <property type="component" value="Unplaced"/>
</dbReference>
<proteinExistence type="predicted"/>
<feature type="compositionally biased region" description="Pro residues" evidence="1">
    <location>
        <begin position="45"/>
        <end position="55"/>
    </location>
</feature>
<feature type="region of interest" description="Disordered" evidence="1">
    <location>
        <begin position="523"/>
        <end position="560"/>
    </location>
</feature>
<accession>A0A2Y9FZC2</accession>
<feature type="compositionally biased region" description="Pro residues" evidence="1">
    <location>
        <begin position="550"/>
        <end position="560"/>
    </location>
</feature>
<organism evidence="2 3">
    <name type="scientific">Trichechus manatus latirostris</name>
    <name type="common">Florida manatee</name>
    <dbReference type="NCBI Taxonomy" id="127582"/>
    <lineage>
        <taxon>Eukaryota</taxon>
        <taxon>Metazoa</taxon>
        <taxon>Chordata</taxon>
        <taxon>Craniata</taxon>
        <taxon>Vertebrata</taxon>
        <taxon>Euteleostomi</taxon>
        <taxon>Mammalia</taxon>
        <taxon>Eutheria</taxon>
        <taxon>Afrotheria</taxon>
        <taxon>Sirenia</taxon>
        <taxon>Trichechidae</taxon>
        <taxon>Trichechus</taxon>
    </lineage>
</organism>
<dbReference type="GeneID" id="105756297"/>
<keyword evidence="2" id="KW-1185">Reference proteome</keyword>
<feature type="region of interest" description="Disordered" evidence="1">
    <location>
        <begin position="241"/>
        <end position="299"/>
    </location>
</feature>
<sequence length="560" mass="58223">MAPQPEPHGPGLTGREGSHRPATEGPTRPRSPDRRGPQTPREVLPRPPTCPPSRVWPPGGAPARVCDPRTPEVAGAVLRGPRRAHLPRWWGTGIRGRRAGPLHQRWALLPVLVTPSGRSAQLGTDTCCPRGYTTPSRDLRLSSLAGCHHTDPGPVPLPAAGRGCPPNTLARGLASLLETPASSCQARPSAASSGKPVGLHSGPPSPACPHTAFSSTHTRSVGVLQGTDHLAVPPQPSLRVFACGEHKMPPPPTDLPFDVTDDGSPPQPGRPPPSARVEGLPEPSSASQPPARPQAFSSSVVGSDTSFIVGCGSQRWRLLARGPGKPHPPRTGGAARCLDLSQEPPVGPPPTGRPRLPCSGAYTLRPSCCGFSSGRYPAKLWGPGLCTAPSAHVTPDHVEGEAIREPHSAGATSGFMEPLPGPATIGHPTQQGLKRAVTGAGGGTTAEGWEPVAKGQQSSRSPPPTTHPLSRSPDAAPLSPKPHEAGPGIATICGRTNRGLATRWSPAWQRLCPMWIPNGCLSRPSETPRGPAQPRLPLGKVDGVEEGQGTPPPPAVRPIK</sequence>